<dbReference type="GO" id="GO:0016705">
    <property type="term" value="F:oxidoreductase activity, acting on paired donors, with incorporation or reduction of molecular oxygen"/>
    <property type="evidence" value="ECO:0007669"/>
    <property type="project" value="InterPro"/>
</dbReference>
<dbReference type="AlphaFoldDB" id="A0A2I4GZQ1"/>
<dbReference type="RefSeq" id="XP_018849380.1">
    <property type="nucleotide sequence ID" value="XM_018993835.2"/>
</dbReference>
<evidence type="ECO:0000256" key="3">
    <source>
        <dbReference type="PIRSR" id="PIRSR602401-1"/>
    </source>
</evidence>
<dbReference type="STRING" id="51240.A0A2I4GZQ1"/>
<proteinExistence type="inferred from homology"/>
<dbReference type="SUPFAM" id="SSF48264">
    <property type="entry name" value="Cytochrome P450"/>
    <property type="match status" value="1"/>
</dbReference>
<comment type="cofactor">
    <cofactor evidence="1 3">
        <name>heme</name>
        <dbReference type="ChEBI" id="CHEBI:30413"/>
    </cofactor>
</comment>
<reference evidence="6" key="1">
    <citation type="submission" date="2025-08" db="UniProtKB">
        <authorList>
            <consortium name="RefSeq"/>
        </authorList>
    </citation>
    <scope>IDENTIFICATION</scope>
    <source>
        <tissue evidence="6">Leaves</tissue>
    </source>
</reference>
<dbReference type="InterPro" id="IPR050121">
    <property type="entry name" value="Cytochrome_P450_monoxygenase"/>
</dbReference>
<protein>
    <submittedName>
        <fullName evidence="6">Cytochrome P450 4A25-like</fullName>
    </submittedName>
</protein>
<dbReference type="InterPro" id="IPR002401">
    <property type="entry name" value="Cyt_P450_E_grp-I"/>
</dbReference>
<evidence type="ECO:0000313" key="6">
    <source>
        <dbReference type="RefSeq" id="XP_018849380.1"/>
    </source>
</evidence>
<gene>
    <name evidence="6" type="primary">LOC109012290</name>
</gene>
<dbReference type="GO" id="GO:0020037">
    <property type="term" value="F:heme binding"/>
    <property type="evidence" value="ECO:0007669"/>
    <property type="project" value="InterPro"/>
</dbReference>
<dbReference type="PROSITE" id="PS00086">
    <property type="entry name" value="CYTOCHROME_P450"/>
    <property type="match status" value="1"/>
</dbReference>
<feature type="binding site" description="axial binding residue" evidence="3">
    <location>
        <position position="518"/>
    </location>
    <ligand>
        <name>heme</name>
        <dbReference type="ChEBI" id="CHEBI:30413"/>
    </ligand>
    <ligandPart>
        <name>Fe</name>
        <dbReference type="ChEBI" id="CHEBI:18248"/>
    </ligandPart>
</feature>
<dbReference type="CDD" id="cd00302">
    <property type="entry name" value="cytochrome_P450"/>
    <property type="match status" value="1"/>
</dbReference>
<dbReference type="PRINTS" id="PR00463">
    <property type="entry name" value="EP450I"/>
</dbReference>
<organism evidence="5 6">
    <name type="scientific">Juglans regia</name>
    <name type="common">English walnut</name>
    <dbReference type="NCBI Taxonomy" id="51240"/>
    <lineage>
        <taxon>Eukaryota</taxon>
        <taxon>Viridiplantae</taxon>
        <taxon>Streptophyta</taxon>
        <taxon>Embryophyta</taxon>
        <taxon>Tracheophyta</taxon>
        <taxon>Spermatophyta</taxon>
        <taxon>Magnoliopsida</taxon>
        <taxon>eudicotyledons</taxon>
        <taxon>Gunneridae</taxon>
        <taxon>Pentapetalae</taxon>
        <taxon>rosids</taxon>
        <taxon>fabids</taxon>
        <taxon>Fagales</taxon>
        <taxon>Juglandaceae</taxon>
        <taxon>Juglans</taxon>
    </lineage>
</organism>
<keyword evidence="3 4" id="KW-0408">Iron</keyword>
<dbReference type="InterPro" id="IPR017972">
    <property type="entry name" value="Cyt_P450_CS"/>
</dbReference>
<dbReference type="GO" id="GO:0004497">
    <property type="term" value="F:monooxygenase activity"/>
    <property type="evidence" value="ECO:0000318"/>
    <property type="project" value="GO_Central"/>
</dbReference>
<dbReference type="Gene3D" id="1.10.630.10">
    <property type="entry name" value="Cytochrome P450"/>
    <property type="match status" value="1"/>
</dbReference>
<dbReference type="GeneID" id="109012290"/>
<dbReference type="PANTHER" id="PTHR24305">
    <property type="entry name" value="CYTOCHROME P450"/>
    <property type="match status" value="1"/>
</dbReference>
<keyword evidence="5" id="KW-1185">Reference proteome</keyword>
<dbReference type="OrthoDB" id="1470350at2759"/>
<keyword evidence="3 4" id="KW-0479">Metal-binding</keyword>
<dbReference type="InterPro" id="IPR036396">
    <property type="entry name" value="Cyt_P450_sf"/>
</dbReference>
<dbReference type="PRINTS" id="PR00385">
    <property type="entry name" value="P450"/>
</dbReference>
<dbReference type="GO" id="GO:0005506">
    <property type="term" value="F:iron ion binding"/>
    <property type="evidence" value="ECO:0007669"/>
    <property type="project" value="InterPro"/>
</dbReference>
<sequence length="576" mass="64442">MKSCGAVPTTTTPATTFLSSLLQYSKTKSRTRDSLETSRLLRDFATREFNAFLWFSLIAVTALLLRKVFNLLRLWAQARNIPGPPCTSFYGHSKLISRENLTEVLSVLHKKYGPIVKLWLGPTQLLVSMKDPGLIKEMLLKAEDKLPLTGRAFRLAFGPTSLFVSSFDEVQRRRESLATELSGRLIEKPPAIPTKVVDCIMERLNKFMAEGSLDCNMVSQHMAFTLLGSTLFGDAFLTWSKATVYEELLTMIAKDACFWASYSITPYWKRGFWSYQHLCTKLRLLTQDIVQQCQKNNKLFHQKDGNHYNGITKMGMESASGSLSCFGELNGHLNATEELCGNIMGVMFHGCLTTSGLIGNLLARLATHPQIQEKIFSEIIMARNGSMKQDQQCVDKMRLLLATVYESARLLPAGPLLQRCSLKHDFRLETGVTIPARAVLVVPVQLLQMDDSSWGQDASEFNPYRFLSNAGNGSDLALNTSSTGNAEKHEHLGESFFILNDPNDNAAFLPFGSGARACVGQKFVIQGVATLFASLLEHYEIRLLESESQSDSKQMMNNSVFQHLPSREIVFIRRNS</sequence>
<keyword evidence="4" id="KW-0503">Monooxygenase</keyword>
<accession>A0A2I4GZQ1</accession>
<comment type="similarity">
    <text evidence="2 4">Belongs to the cytochrome P450 family.</text>
</comment>
<dbReference type="Gramene" id="Jr14_02230_p1">
    <property type="protein sequence ID" value="cds.Jr14_02230_p1"/>
    <property type="gene ID" value="Jr14_02230"/>
</dbReference>
<dbReference type="KEGG" id="jre:109012290"/>
<keyword evidence="4" id="KW-0560">Oxidoreductase</keyword>
<evidence type="ECO:0000256" key="4">
    <source>
        <dbReference type="RuleBase" id="RU000461"/>
    </source>
</evidence>
<dbReference type="Proteomes" id="UP000235220">
    <property type="component" value="Chromosome 14"/>
</dbReference>
<name>A0A2I4GZQ1_JUGRE</name>
<dbReference type="Pfam" id="PF00067">
    <property type="entry name" value="p450"/>
    <property type="match status" value="1"/>
</dbReference>
<dbReference type="InterPro" id="IPR001128">
    <property type="entry name" value="Cyt_P450"/>
</dbReference>
<dbReference type="PANTHER" id="PTHR24305:SF166">
    <property type="entry name" value="CYTOCHROME P450 12A4, MITOCHONDRIAL-RELATED"/>
    <property type="match status" value="1"/>
</dbReference>
<evidence type="ECO:0000256" key="2">
    <source>
        <dbReference type="ARBA" id="ARBA00010617"/>
    </source>
</evidence>
<dbReference type="GO" id="GO:0048868">
    <property type="term" value="P:pollen tube development"/>
    <property type="evidence" value="ECO:0000318"/>
    <property type="project" value="GO_Central"/>
</dbReference>
<evidence type="ECO:0000256" key="1">
    <source>
        <dbReference type="ARBA" id="ARBA00001971"/>
    </source>
</evidence>
<evidence type="ECO:0000313" key="5">
    <source>
        <dbReference type="Proteomes" id="UP000235220"/>
    </source>
</evidence>
<keyword evidence="3 4" id="KW-0349">Heme</keyword>